<protein>
    <submittedName>
        <fullName evidence="1">Uncharacterized protein</fullName>
    </submittedName>
</protein>
<name>A1S1Y6_SHEAM</name>
<gene>
    <name evidence="1" type="ordered locus">Sama_0181</name>
</gene>
<keyword evidence="2" id="KW-1185">Reference proteome</keyword>
<evidence type="ECO:0000313" key="1">
    <source>
        <dbReference type="EMBL" id="ABL98392.1"/>
    </source>
</evidence>
<dbReference type="KEGG" id="saz:Sama_0181"/>
<dbReference type="Proteomes" id="UP000009175">
    <property type="component" value="Chromosome"/>
</dbReference>
<dbReference type="RefSeq" id="WP_011758303.1">
    <property type="nucleotide sequence ID" value="NC_008700.1"/>
</dbReference>
<dbReference type="HOGENOM" id="CLU_1081394_0_0_6"/>
<dbReference type="EMBL" id="CP000507">
    <property type="protein sequence ID" value="ABL98392.1"/>
    <property type="molecule type" value="Genomic_DNA"/>
</dbReference>
<organism evidence="1 2">
    <name type="scientific">Shewanella amazonensis (strain ATCC BAA-1098 / SB2B)</name>
    <dbReference type="NCBI Taxonomy" id="326297"/>
    <lineage>
        <taxon>Bacteria</taxon>
        <taxon>Pseudomonadati</taxon>
        <taxon>Pseudomonadota</taxon>
        <taxon>Gammaproteobacteria</taxon>
        <taxon>Alteromonadales</taxon>
        <taxon>Shewanellaceae</taxon>
        <taxon>Shewanella</taxon>
    </lineage>
</organism>
<evidence type="ECO:0000313" key="2">
    <source>
        <dbReference type="Proteomes" id="UP000009175"/>
    </source>
</evidence>
<proteinExistence type="predicted"/>
<reference evidence="1 2" key="1">
    <citation type="submission" date="2006-12" db="EMBL/GenBank/DDBJ databases">
        <title>Complete sequence of Shewanella amazonensis SB2B.</title>
        <authorList>
            <consortium name="US DOE Joint Genome Institute"/>
            <person name="Copeland A."/>
            <person name="Lucas S."/>
            <person name="Lapidus A."/>
            <person name="Barry K."/>
            <person name="Detter J.C."/>
            <person name="Glavina del Rio T."/>
            <person name="Hammon N."/>
            <person name="Israni S."/>
            <person name="Dalin E."/>
            <person name="Tice H."/>
            <person name="Pitluck S."/>
            <person name="Munk A.C."/>
            <person name="Brettin T."/>
            <person name="Bruce D."/>
            <person name="Han C."/>
            <person name="Tapia R."/>
            <person name="Gilna P."/>
            <person name="Schmutz J."/>
            <person name="Larimer F."/>
            <person name="Land M."/>
            <person name="Hauser L."/>
            <person name="Kyrpides N."/>
            <person name="Mikhailova N."/>
            <person name="Fredrickson J."/>
            <person name="Richardson P."/>
        </authorList>
    </citation>
    <scope>NUCLEOTIDE SEQUENCE [LARGE SCALE GENOMIC DNA]</scope>
    <source>
        <strain evidence="2">ATCC BAA-1098 / SB2B</strain>
    </source>
</reference>
<accession>A1S1Y6</accession>
<dbReference type="AlphaFoldDB" id="A1S1Y6"/>
<sequence length="257" mass="27495">MKTLIASLAALAIGLVAGAILFPQDSTSEPPLPLPTGSAQVITATTEASAHPAPTPDASLDSTSLNPKAAEADVDPTSEIAGVQQGEPASSVQGYTQSMDLREQLCEIQVTEDYCELSTATDFGALLLNKNDSVNVDAVSILLDADNFEVFSEWLGYANRGEQASQFEEALNNNLAEMTEILPSLNVDKPICSDSICTLTVRYSSDSEWDKAKDLLFRKSGLKNIFVSATVDGQRRYIAFKTNRGIVVKSNHVSSSD</sequence>
<dbReference type="STRING" id="326297.Sama_0181"/>